<sequence>MNGRDTQSSGLMDAYSAGGRSYPIGSLVFHAVGALSGDGASHYNLIEAWFSSLSKRFSSLLQRCSRGRLFSIVDRQSVHQLKRETGGHLGRQRGKVRSPLVVLTHCVVMATARLELARIAVN</sequence>
<protein>
    <submittedName>
        <fullName evidence="2">Uncharacterized protein</fullName>
    </submittedName>
</protein>
<evidence type="ECO:0000313" key="1">
    <source>
        <dbReference type="Proteomes" id="UP000887566"/>
    </source>
</evidence>
<evidence type="ECO:0000313" key="2">
    <source>
        <dbReference type="WBParaSite" id="PSAMB.scaffold2417size23349.g17668.t1"/>
    </source>
</evidence>
<dbReference type="AlphaFoldDB" id="A0A914VRQ8"/>
<organism evidence="1 2">
    <name type="scientific">Plectus sambesii</name>
    <dbReference type="NCBI Taxonomy" id="2011161"/>
    <lineage>
        <taxon>Eukaryota</taxon>
        <taxon>Metazoa</taxon>
        <taxon>Ecdysozoa</taxon>
        <taxon>Nematoda</taxon>
        <taxon>Chromadorea</taxon>
        <taxon>Plectida</taxon>
        <taxon>Plectina</taxon>
        <taxon>Plectoidea</taxon>
        <taxon>Plectidae</taxon>
        <taxon>Plectus</taxon>
    </lineage>
</organism>
<dbReference type="Proteomes" id="UP000887566">
    <property type="component" value="Unplaced"/>
</dbReference>
<name>A0A914VRQ8_9BILA</name>
<dbReference type="WBParaSite" id="PSAMB.scaffold2417size23349.g17668.t1">
    <property type="protein sequence ID" value="PSAMB.scaffold2417size23349.g17668.t1"/>
    <property type="gene ID" value="PSAMB.scaffold2417size23349.g17668"/>
</dbReference>
<proteinExistence type="predicted"/>
<keyword evidence="1" id="KW-1185">Reference proteome</keyword>
<reference evidence="2" key="1">
    <citation type="submission" date="2022-11" db="UniProtKB">
        <authorList>
            <consortium name="WormBaseParasite"/>
        </authorList>
    </citation>
    <scope>IDENTIFICATION</scope>
</reference>
<accession>A0A914VRQ8</accession>